<dbReference type="Proteomes" id="UP000247892">
    <property type="component" value="Unassembled WGS sequence"/>
</dbReference>
<dbReference type="RefSeq" id="WP_245960177.1">
    <property type="nucleotide sequence ID" value="NZ_MASU01000021.1"/>
</dbReference>
<sequence>MTLHTDIPTRDQLERLIAARDQASVSVYLPTSSLTQQAQAGRIELKNLAAEAARQLEEAGTDRGAAADVREALDDLVEDDDFWAEQARSLAVFASPGSIKMYRLPNRLTSSVEVSDRFFVKPLLRAVTFPQAAFVLALAAGSVRLVEVTRDGPPFTIDVPGLPTDAASAVGKASITDRSPIRRLQGSEGHKVRLRQYARKVDQALRGVLTGLELPLILAAAEPLNAIYRSLNSYPHLADAGITGSPEGSTDAELAAAARTVLDEIYAQELAQVRDHFELRFKHGRAATDLATVARAATYGIVDTLVADIDVKMPGYLHEESGAVTLAEEDDASNYGVVDEIARRVLLAGGRVLAVRADDVPEGGPVAAVFRYAF</sequence>
<dbReference type="Pfam" id="PF18855">
    <property type="entry name" value="baeRF_family11"/>
    <property type="match status" value="1"/>
</dbReference>
<dbReference type="EMBL" id="MASU01000021">
    <property type="protein sequence ID" value="PXY18385.1"/>
    <property type="molecule type" value="Genomic_DNA"/>
</dbReference>
<comment type="caution">
    <text evidence="1">The sequence shown here is derived from an EMBL/GenBank/DDBJ whole genome shotgun (WGS) entry which is preliminary data.</text>
</comment>
<evidence type="ECO:0000313" key="2">
    <source>
        <dbReference type="Proteomes" id="UP000247892"/>
    </source>
</evidence>
<dbReference type="AlphaFoldDB" id="A0A318LA95"/>
<evidence type="ECO:0000313" key="1">
    <source>
        <dbReference type="EMBL" id="PXY18385.1"/>
    </source>
</evidence>
<name>A0A318LA95_9PSEU</name>
<gene>
    <name evidence="1" type="ORF">BA062_35280</name>
</gene>
<dbReference type="InterPro" id="IPR041638">
    <property type="entry name" value="BaeRF_family11"/>
</dbReference>
<reference evidence="1 2" key="1">
    <citation type="submission" date="2016-07" db="EMBL/GenBank/DDBJ databases">
        <title>Draft genome sequence of Prauserella sp. YIM 121212, isolated from alkaline soil.</title>
        <authorList>
            <person name="Ruckert C."/>
            <person name="Albersmeier A."/>
            <person name="Jiang C.-L."/>
            <person name="Jiang Y."/>
            <person name="Kalinowski J."/>
            <person name="Schneider O."/>
            <person name="Winkler A."/>
            <person name="Zotchev S.B."/>
        </authorList>
    </citation>
    <scope>NUCLEOTIDE SEQUENCE [LARGE SCALE GENOMIC DNA]</scope>
    <source>
        <strain evidence="1 2">YIM 121212</strain>
    </source>
</reference>
<organism evidence="1 2">
    <name type="scientific">Prauserella flavalba</name>
    <dbReference type="NCBI Taxonomy" id="1477506"/>
    <lineage>
        <taxon>Bacteria</taxon>
        <taxon>Bacillati</taxon>
        <taxon>Actinomycetota</taxon>
        <taxon>Actinomycetes</taxon>
        <taxon>Pseudonocardiales</taxon>
        <taxon>Pseudonocardiaceae</taxon>
        <taxon>Prauserella</taxon>
    </lineage>
</organism>
<accession>A0A318LA95</accession>
<keyword evidence="2" id="KW-1185">Reference proteome</keyword>
<protein>
    <submittedName>
        <fullName evidence="1">Uncharacterized protein</fullName>
    </submittedName>
</protein>
<proteinExistence type="predicted"/>